<comment type="caution">
    <text evidence="1">The sequence shown here is derived from an EMBL/GenBank/DDBJ whole genome shotgun (WGS) entry which is preliminary data.</text>
</comment>
<evidence type="ECO:0000313" key="1">
    <source>
        <dbReference type="EMBL" id="TBN48264.1"/>
    </source>
</evidence>
<dbReference type="OrthoDB" id="7950596at2"/>
<dbReference type="AlphaFoldDB" id="A0A4Q9GDL4"/>
<evidence type="ECO:0000313" key="2">
    <source>
        <dbReference type="Proteomes" id="UP000291613"/>
    </source>
</evidence>
<gene>
    <name evidence="1" type="ORF">EYR15_14405</name>
</gene>
<dbReference type="EMBL" id="SIUB01000008">
    <property type="protein sequence ID" value="TBN48264.1"/>
    <property type="molecule type" value="Genomic_DNA"/>
</dbReference>
<sequence length="97" mass="10867">MRTIHVEQDLRFRFPGQSADFDEGVEIGLLIARMADGVIAFEQTVAASTLEQASAVATRLGYRLSVLRADDERLLLSVSRFSRRPQLKLVYERASAL</sequence>
<protein>
    <submittedName>
        <fullName evidence="1">Uncharacterized protein</fullName>
    </submittedName>
</protein>
<dbReference type="Proteomes" id="UP000291613">
    <property type="component" value="Unassembled WGS sequence"/>
</dbReference>
<dbReference type="RefSeq" id="WP_131004268.1">
    <property type="nucleotide sequence ID" value="NZ_JBHSZR010000011.1"/>
</dbReference>
<reference evidence="1 2" key="1">
    <citation type="submission" date="2019-02" db="EMBL/GenBank/DDBJ databases">
        <title>Hansschlegelia quercus sp. nov., a novel methylotrophic bacterium from buds of oak (Quercus robur L.).</title>
        <authorList>
            <person name="Agafonova N.V."/>
            <person name="Kaparullina E.N."/>
            <person name="Grouzdev D.S."/>
            <person name="Doronina N.V."/>
        </authorList>
    </citation>
    <scope>NUCLEOTIDE SEQUENCE [LARGE SCALE GENOMIC DNA]</scope>
    <source>
        <strain evidence="1 2">Dub</strain>
    </source>
</reference>
<organism evidence="1 2">
    <name type="scientific">Hansschlegelia quercus</name>
    <dbReference type="NCBI Taxonomy" id="2528245"/>
    <lineage>
        <taxon>Bacteria</taxon>
        <taxon>Pseudomonadati</taxon>
        <taxon>Pseudomonadota</taxon>
        <taxon>Alphaproteobacteria</taxon>
        <taxon>Hyphomicrobiales</taxon>
        <taxon>Methylopilaceae</taxon>
        <taxon>Hansschlegelia</taxon>
    </lineage>
</organism>
<accession>A0A4Q9GDL4</accession>
<keyword evidence="2" id="KW-1185">Reference proteome</keyword>
<proteinExistence type="predicted"/>
<name>A0A4Q9GDL4_9HYPH</name>